<dbReference type="AlphaFoldDB" id="A0A3M7PP58"/>
<comment type="caution">
    <text evidence="1">The sequence shown here is derived from an EMBL/GenBank/DDBJ whole genome shotgun (WGS) entry which is preliminary data.</text>
</comment>
<reference evidence="1 2" key="1">
    <citation type="journal article" date="2018" name="Sci. Rep.">
        <title>Genomic signatures of local adaptation to the degree of environmental predictability in rotifers.</title>
        <authorList>
            <person name="Franch-Gras L."/>
            <person name="Hahn C."/>
            <person name="Garcia-Roger E.M."/>
            <person name="Carmona M.J."/>
            <person name="Serra M."/>
            <person name="Gomez A."/>
        </authorList>
    </citation>
    <scope>NUCLEOTIDE SEQUENCE [LARGE SCALE GENOMIC DNA]</scope>
    <source>
        <strain evidence="1">HYR1</strain>
    </source>
</reference>
<proteinExistence type="predicted"/>
<organism evidence="1 2">
    <name type="scientific">Brachionus plicatilis</name>
    <name type="common">Marine rotifer</name>
    <name type="synonym">Brachionus muelleri</name>
    <dbReference type="NCBI Taxonomy" id="10195"/>
    <lineage>
        <taxon>Eukaryota</taxon>
        <taxon>Metazoa</taxon>
        <taxon>Spiralia</taxon>
        <taxon>Gnathifera</taxon>
        <taxon>Rotifera</taxon>
        <taxon>Eurotatoria</taxon>
        <taxon>Monogononta</taxon>
        <taxon>Pseudotrocha</taxon>
        <taxon>Ploima</taxon>
        <taxon>Brachionidae</taxon>
        <taxon>Brachionus</taxon>
    </lineage>
</organism>
<dbReference type="EMBL" id="REGN01009559">
    <property type="protein sequence ID" value="RNA00902.1"/>
    <property type="molecule type" value="Genomic_DNA"/>
</dbReference>
<accession>A0A3M7PP58</accession>
<sequence length="83" mass="9815">MIKNDKFLEKICFNYFFILGVYSKYCGNICSSTEIMDSELIINLNLLQRFKGHKGSTGQIWSKLEEQLDLLYNDSFENRIYDN</sequence>
<keyword evidence="2" id="KW-1185">Reference proteome</keyword>
<gene>
    <name evidence="1" type="ORF">BpHYR1_040326</name>
</gene>
<dbReference type="Proteomes" id="UP000276133">
    <property type="component" value="Unassembled WGS sequence"/>
</dbReference>
<name>A0A3M7PP58_BRAPC</name>
<protein>
    <submittedName>
        <fullName evidence="1">Uncharacterized protein</fullName>
    </submittedName>
</protein>
<evidence type="ECO:0000313" key="1">
    <source>
        <dbReference type="EMBL" id="RNA00902.1"/>
    </source>
</evidence>
<evidence type="ECO:0000313" key="2">
    <source>
        <dbReference type="Proteomes" id="UP000276133"/>
    </source>
</evidence>